<proteinExistence type="predicted"/>
<evidence type="ECO:0000313" key="1">
    <source>
        <dbReference type="EMBL" id="MCR6547090.1"/>
    </source>
</evidence>
<sequence length="75" mass="8594">MYYGDDIPALKGAYIYGDFGTGMIWALWLDDNLSTENKLLLDSDLRISSFGIDQNNELYAVDYQGKIYKLTQKTE</sequence>
<comment type="caution">
    <text evidence="1">The sequence shown here is derived from an EMBL/GenBank/DDBJ whole genome shotgun (WGS) entry which is preliminary data.</text>
</comment>
<name>A0ABT1YAG5_9FIRM</name>
<reference evidence="1 2" key="1">
    <citation type="submission" date="2022-08" db="EMBL/GenBank/DDBJ databases">
        <title>Proteogenomics of the novel Dehalobacterium formicoaceticum strain EZ94 highlights a key role of methyltransferases during anaerobic dichloromethane degradation.</title>
        <authorList>
            <person name="Wasmund K."/>
        </authorList>
    </citation>
    <scope>NUCLEOTIDE SEQUENCE [LARGE SCALE GENOMIC DNA]</scope>
    <source>
        <strain evidence="1 2">EZ94</strain>
    </source>
</reference>
<evidence type="ECO:0000313" key="2">
    <source>
        <dbReference type="Proteomes" id="UP001524944"/>
    </source>
</evidence>
<keyword evidence="2" id="KW-1185">Reference proteome</keyword>
<protein>
    <submittedName>
        <fullName evidence="1">Uncharacterized protein</fullName>
    </submittedName>
</protein>
<organism evidence="1 2">
    <name type="scientific">Dehalobacterium formicoaceticum</name>
    <dbReference type="NCBI Taxonomy" id="51515"/>
    <lineage>
        <taxon>Bacteria</taxon>
        <taxon>Bacillati</taxon>
        <taxon>Bacillota</taxon>
        <taxon>Clostridia</taxon>
        <taxon>Eubacteriales</taxon>
        <taxon>Peptococcaceae</taxon>
        <taxon>Dehalobacterium</taxon>
    </lineage>
</organism>
<dbReference type="InterPro" id="IPR011042">
    <property type="entry name" value="6-blade_b-propeller_TolB-like"/>
</dbReference>
<dbReference type="Gene3D" id="2.120.10.30">
    <property type="entry name" value="TolB, C-terminal domain"/>
    <property type="match status" value="1"/>
</dbReference>
<gene>
    <name evidence="1" type="ORF">NVS47_16505</name>
</gene>
<dbReference type="EMBL" id="JANPWE010000019">
    <property type="protein sequence ID" value="MCR6547090.1"/>
    <property type="molecule type" value="Genomic_DNA"/>
</dbReference>
<dbReference type="RefSeq" id="WP_089608960.1">
    <property type="nucleotide sequence ID" value="NZ_CP022121.1"/>
</dbReference>
<dbReference type="Proteomes" id="UP001524944">
    <property type="component" value="Unassembled WGS sequence"/>
</dbReference>
<accession>A0ABT1YAG5</accession>